<dbReference type="SUPFAM" id="SSF161098">
    <property type="entry name" value="MetI-like"/>
    <property type="match status" value="1"/>
</dbReference>
<reference evidence="9 10" key="1">
    <citation type="journal article" date="2014" name="World J. Microbiol. Biotechnol.">
        <title>Biodiversity and physiological characteristics of Antarctic and Arctic lichens-associated bacteria.</title>
        <authorList>
            <person name="Lee Y.M."/>
            <person name="Kim E.H."/>
            <person name="Lee H.K."/>
            <person name="Hong S.G."/>
        </authorList>
    </citation>
    <scope>NUCLEOTIDE SEQUENCE [LARGE SCALE GENOMIC DNA]</scope>
    <source>
        <strain evidence="9 10">PAMC 26569</strain>
    </source>
</reference>
<protein>
    <submittedName>
        <fullName evidence="9">ABC transporter permease</fullName>
    </submittedName>
</protein>
<dbReference type="GO" id="GO:0055085">
    <property type="term" value="P:transmembrane transport"/>
    <property type="evidence" value="ECO:0007669"/>
    <property type="project" value="InterPro"/>
</dbReference>
<feature type="transmembrane region" description="Helical" evidence="7">
    <location>
        <begin position="242"/>
        <end position="264"/>
    </location>
</feature>
<dbReference type="KEGG" id="lck:HN018_12025"/>
<name>A0A6M8HQW2_9PROT</name>
<dbReference type="PROSITE" id="PS50928">
    <property type="entry name" value="ABC_TM1"/>
    <property type="match status" value="1"/>
</dbReference>
<feature type="domain" description="ABC transmembrane type-1" evidence="8">
    <location>
        <begin position="95"/>
        <end position="303"/>
    </location>
</feature>
<comment type="subcellular location">
    <subcellularLocation>
        <location evidence="1 7">Cell membrane</location>
        <topology evidence="1 7">Multi-pass membrane protein</topology>
    </subcellularLocation>
</comment>
<accession>A0A6M8HQW2</accession>
<feature type="transmembrane region" description="Helical" evidence="7">
    <location>
        <begin position="99"/>
        <end position="125"/>
    </location>
</feature>
<feature type="transmembrane region" description="Helical" evidence="7">
    <location>
        <begin position="137"/>
        <end position="164"/>
    </location>
</feature>
<evidence type="ECO:0000256" key="3">
    <source>
        <dbReference type="ARBA" id="ARBA00022475"/>
    </source>
</evidence>
<keyword evidence="3" id="KW-1003">Cell membrane</keyword>
<proteinExistence type="inferred from homology"/>
<evidence type="ECO:0000313" key="10">
    <source>
        <dbReference type="Proteomes" id="UP000500767"/>
    </source>
</evidence>
<dbReference type="AlphaFoldDB" id="A0A6M8HQW2"/>
<organism evidence="9 10">
    <name type="scientific">Lichenicola cladoniae</name>
    <dbReference type="NCBI Taxonomy" id="1484109"/>
    <lineage>
        <taxon>Bacteria</taxon>
        <taxon>Pseudomonadati</taxon>
        <taxon>Pseudomonadota</taxon>
        <taxon>Alphaproteobacteria</taxon>
        <taxon>Acetobacterales</taxon>
        <taxon>Acetobacteraceae</taxon>
        <taxon>Lichenicola</taxon>
    </lineage>
</organism>
<dbReference type="PANTHER" id="PTHR43163:SF6">
    <property type="entry name" value="DIPEPTIDE TRANSPORT SYSTEM PERMEASE PROTEIN DPPB-RELATED"/>
    <property type="match status" value="1"/>
</dbReference>
<feature type="transmembrane region" description="Helical" evidence="7">
    <location>
        <begin position="284"/>
        <end position="303"/>
    </location>
</feature>
<evidence type="ECO:0000256" key="1">
    <source>
        <dbReference type="ARBA" id="ARBA00004651"/>
    </source>
</evidence>
<feature type="transmembrane region" description="Helical" evidence="7">
    <location>
        <begin position="184"/>
        <end position="204"/>
    </location>
</feature>
<dbReference type="CDD" id="cd06261">
    <property type="entry name" value="TM_PBP2"/>
    <property type="match status" value="1"/>
</dbReference>
<dbReference type="PANTHER" id="PTHR43163">
    <property type="entry name" value="DIPEPTIDE TRANSPORT SYSTEM PERMEASE PROTEIN DPPB-RELATED"/>
    <property type="match status" value="1"/>
</dbReference>
<dbReference type="Pfam" id="PF19300">
    <property type="entry name" value="BPD_transp_1_N"/>
    <property type="match status" value="1"/>
</dbReference>
<dbReference type="Proteomes" id="UP000500767">
    <property type="component" value="Chromosome"/>
</dbReference>
<keyword evidence="5 7" id="KW-1133">Transmembrane helix</keyword>
<dbReference type="InterPro" id="IPR000515">
    <property type="entry name" value="MetI-like"/>
</dbReference>
<evidence type="ECO:0000256" key="4">
    <source>
        <dbReference type="ARBA" id="ARBA00022692"/>
    </source>
</evidence>
<dbReference type="Gene3D" id="1.10.3720.10">
    <property type="entry name" value="MetI-like"/>
    <property type="match status" value="1"/>
</dbReference>
<evidence type="ECO:0000256" key="7">
    <source>
        <dbReference type="RuleBase" id="RU363032"/>
    </source>
</evidence>
<evidence type="ECO:0000259" key="8">
    <source>
        <dbReference type="PROSITE" id="PS50928"/>
    </source>
</evidence>
<feature type="transmembrane region" description="Helical" evidence="7">
    <location>
        <begin position="12"/>
        <end position="30"/>
    </location>
</feature>
<keyword evidence="4 7" id="KW-0812">Transmembrane</keyword>
<evidence type="ECO:0000313" key="9">
    <source>
        <dbReference type="EMBL" id="QKE90665.1"/>
    </source>
</evidence>
<keyword evidence="10" id="KW-1185">Reference proteome</keyword>
<dbReference type="EMBL" id="CP053708">
    <property type="protein sequence ID" value="QKE90665.1"/>
    <property type="molecule type" value="Genomic_DNA"/>
</dbReference>
<dbReference type="InterPro" id="IPR035906">
    <property type="entry name" value="MetI-like_sf"/>
</dbReference>
<keyword evidence="6 7" id="KW-0472">Membrane</keyword>
<dbReference type="Pfam" id="PF00528">
    <property type="entry name" value="BPD_transp_1"/>
    <property type="match status" value="1"/>
</dbReference>
<keyword evidence="2 7" id="KW-0813">Transport</keyword>
<evidence type="ECO:0000256" key="6">
    <source>
        <dbReference type="ARBA" id="ARBA00023136"/>
    </source>
</evidence>
<evidence type="ECO:0000256" key="2">
    <source>
        <dbReference type="ARBA" id="ARBA00022448"/>
    </source>
</evidence>
<gene>
    <name evidence="9" type="ORF">HN018_12025</name>
</gene>
<evidence type="ECO:0000256" key="5">
    <source>
        <dbReference type="ARBA" id="ARBA00022989"/>
    </source>
</evidence>
<dbReference type="RefSeq" id="WP_171835616.1">
    <property type="nucleotide sequence ID" value="NZ_CP053708.1"/>
</dbReference>
<dbReference type="GO" id="GO:0005886">
    <property type="term" value="C:plasma membrane"/>
    <property type="evidence" value="ECO:0007669"/>
    <property type="project" value="UniProtKB-SubCell"/>
</dbReference>
<comment type="similarity">
    <text evidence="7">Belongs to the binding-protein-dependent transport system permease family.</text>
</comment>
<dbReference type="InterPro" id="IPR045621">
    <property type="entry name" value="BPD_transp_1_N"/>
</dbReference>
<sequence>MFRTLERRLRAAILSLLILVSVAFLLIHITPGGPAYSILGPGAKPAAVAALNHGFGLDLPLWRQYLNWLWSLAHGQLGSSYIYNRPVGQMLLAYERNTLALQLVSLGASLLIALALGLAHGVYYSGRIGRLIGALELGLYAIPTFFSGTLLILWFSMGLGWFPAGGLEDLRLDHQTIGATLSHLALPAITITLFTVAPLSRYFAQSVHEELGRDYVRSALARGASPMRILLRHVLRNALRPLVTILGLSLPAIFAGGIVTESVFAYPGLGWLLWQSAIAQDYPVVVGIVLVIGVLTVLGNLLADVINGLLDPRTGYA</sequence>